<evidence type="ECO:0000313" key="4">
    <source>
        <dbReference type="Proteomes" id="UP000619479"/>
    </source>
</evidence>
<keyword evidence="4" id="KW-1185">Reference proteome</keyword>
<evidence type="ECO:0000256" key="2">
    <source>
        <dbReference type="SAM" id="Phobius"/>
    </source>
</evidence>
<comment type="caution">
    <text evidence="3">The sequence shown here is derived from an EMBL/GenBank/DDBJ whole genome shotgun (WGS) entry which is preliminary data.</text>
</comment>
<reference evidence="3" key="1">
    <citation type="submission" date="2021-01" db="EMBL/GenBank/DDBJ databases">
        <title>Whole genome shotgun sequence of Actinoplanes cyaneus NBRC 14990.</title>
        <authorList>
            <person name="Komaki H."/>
            <person name="Tamura T."/>
        </authorList>
    </citation>
    <scope>NUCLEOTIDE SEQUENCE</scope>
    <source>
        <strain evidence="3">NBRC 14990</strain>
    </source>
</reference>
<keyword evidence="2" id="KW-1133">Transmembrane helix</keyword>
<feature type="compositionally biased region" description="Polar residues" evidence="1">
    <location>
        <begin position="277"/>
        <end position="286"/>
    </location>
</feature>
<feature type="compositionally biased region" description="Low complexity" evidence="1">
    <location>
        <begin position="318"/>
        <end position="336"/>
    </location>
</feature>
<dbReference type="EMBL" id="BOMH01000007">
    <property type="protein sequence ID" value="GID63332.1"/>
    <property type="molecule type" value="Genomic_DNA"/>
</dbReference>
<accession>A0A919IFA9</accession>
<feature type="transmembrane region" description="Helical" evidence="2">
    <location>
        <begin position="21"/>
        <end position="43"/>
    </location>
</feature>
<dbReference type="AlphaFoldDB" id="A0A919IFA9"/>
<feature type="compositionally biased region" description="Low complexity" evidence="1">
    <location>
        <begin position="257"/>
        <end position="274"/>
    </location>
</feature>
<proteinExistence type="predicted"/>
<protein>
    <submittedName>
        <fullName evidence="3">Uncharacterized protein</fullName>
    </submittedName>
</protein>
<evidence type="ECO:0000256" key="1">
    <source>
        <dbReference type="SAM" id="MobiDB-lite"/>
    </source>
</evidence>
<feature type="compositionally biased region" description="Low complexity" evidence="1">
    <location>
        <begin position="287"/>
        <end position="311"/>
    </location>
</feature>
<keyword evidence="2" id="KW-0812">Transmembrane</keyword>
<sequence length="336" mass="34407">MTRAHRLRAVLVRFGDGSLRLQLMTAVALAATATLVVAVVLAGSPGGSDDTDPGDVVRVGVVEGQTVGGYVDSARRELDMLSDPSGPVAGDTWALVSLERYTAPAQLPVILEDAAVAQVYARVPLPDARTQVSLIPVYSMPGDVTAGMLDAALVRDQEQADYSRLERSLTGQGQREQRLRLTYANAARTAAREAAAYREGCSCVFAAVIRAAPATLDDIASRPGVRAVDPAPEVRSLDRTEFRPPLPEESGTVSAEPSVTPVPTAVPGVATAPPSRLPSSIGSAVTSASPTGGVSAPPSSAGPAPAPVDVPSEAEMGTAHATSAASSAASAAEPER</sequence>
<organism evidence="3 4">
    <name type="scientific">Actinoplanes cyaneus</name>
    <dbReference type="NCBI Taxonomy" id="52696"/>
    <lineage>
        <taxon>Bacteria</taxon>
        <taxon>Bacillati</taxon>
        <taxon>Actinomycetota</taxon>
        <taxon>Actinomycetes</taxon>
        <taxon>Micromonosporales</taxon>
        <taxon>Micromonosporaceae</taxon>
        <taxon>Actinoplanes</taxon>
    </lineage>
</organism>
<name>A0A919IFA9_9ACTN</name>
<evidence type="ECO:0000313" key="3">
    <source>
        <dbReference type="EMBL" id="GID63332.1"/>
    </source>
</evidence>
<feature type="region of interest" description="Disordered" evidence="1">
    <location>
        <begin position="230"/>
        <end position="336"/>
    </location>
</feature>
<dbReference type="Proteomes" id="UP000619479">
    <property type="component" value="Unassembled WGS sequence"/>
</dbReference>
<gene>
    <name evidence="3" type="ORF">Acy02nite_12130</name>
</gene>
<dbReference type="RefSeq" id="WP_203738763.1">
    <property type="nucleotide sequence ID" value="NZ_BAAAUC010000076.1"/>
</dbReference>
<keyword evidence="2" id="KW-0472">Membrane</keyword>